<gene>
    <name evidence="1" type="ORF">MLD38_025251</name>
</gene>
<evidence type="ECO:0000313" key="1">
    <source>
        <dbReference type="EMBL" id="KAI4340412.1"/>
    </source>
</evidence>
<dbReference type="Proteomes" id="UP001057402">
    <property type="component" value="Chromosome 7"/>
</dbReference>
<name>A0ACB9NXN5_9MYRT</name>
<comment type="caution">
    <text evidence="1">The sequence shown here is derived from an EMBL/GenBank/DDBJ whole genome shotgun (WGS) entry which is preliminary data.</text>
</comment>
<organism evidence="1 2">
    <name type="scientific">Melastoma candidum</name>
    <dbReference type="NCBI Taxonomy" id="119954"/>
    <lineage>
        <taxon>Eukaryota</taxon>
        <taxon>Viridiplantae</taxon>
        <taxon>Streptophyta</taxon>
        <taxon>Embryophyta</taxon>
        <taxon>Tracheophyta</taxon>
        <taxon>Spermatophyta</taxon>
        <taxon>Magnoliopsida</taxon>
        <taxon>eudicotyledons</taxon>
        <taxon>Gunneridae</taxon>
        <taxon>Pentapetalae</taxon>
        <taxon>rosids</taxon>
        <taxon>malvids</taxon>
        <taxon>Myrtales</taxon>
        <taxon>Melastomataceae</taxon>
        <taxon>Melastomatoideae</taxon>
        <taxon>Melastomateae</taxon>
        <taxon>Melastoma</taxon>
    </lineage>
</organism>
<accession>A0ACB9NXN5</accession>
<proteinExistence type="predicted"/>
<sequence length="148" mass="16942">MAASHKSYRFLDLGSAMAVHDHQPAFELHESDIYDSPWPSPEPQRRRKPVVKLAEDPSVPRDRIDKKVTSSLPVNIPDWLKIPREEDMGRDECCYDDEGEEECCERLPPHEFLARTRAASVSLSGRSLKGRDLSRVRNAIWAKIGFQD</sequence>
<evidence type="ECO:0000313" key="2">
    <source>
        <dbReference type="Proteomes" id="UP001057402"/>
    </source>
</evidence>
<reference evidence="2" key="1">
    <citation type="journal article" date="2023" name="Front. Plant Sci.">
        <title>Chromosomal-level genome assembly of Melastoma candidum provides insights into trichome evolution.</title>
        <authorList>
            <person name="Zhong Y."/>
            <person name="Wu W."/>
            <person name="Sun C."/>
            <person name="Zou P."/>
            <person name="Liu Y."/>
            <person name="Dai S."/>
            <person name="Zhou R."/>
        </authorList>
    </citation>
    <scope>NUCLEOTIDE SEQUENCE [LARGE SCALE GENOMIC DNA]</scope>
</reference>
<dbReference type="EMBL" id="CM042886">
    <property type="protein sequence ID" value="KAI4340412.1"/>
    <property type="molecule type" value="Genomic_DNA"/>
</dbReference>
<protein>
    <submittedName>
        <fullName evidence="1">Uncharacterized protein</fullName>
    </submittedName>
</protein>
<keyword evidence="2" id="KW-1185">Reference proteome</keyword>